<organism evidence="2">
    <name type="scientific">Liphistius malayanus</name>
    <dbReference type="NCBI Taxonomy" id="1203467"/>
    <lineage>
        <taxon>Eukaryota</taxon>
        <taxon>Metazoa</taxon>
        <taxon>Ecdysozoa</taxon>
        <taxon>Arthropoda</taxon>
        <taxon>Chelicerata</taxon>
        <taxon>Arachnida</taxon>
        <taxon>Araneae</taxon>
        <taxon>Mesothelae</taxon>
        <taxon>Liphistiidae</taxon>
        <taxon>Liphistius</taxon>
    </lineage>
</organism>
<keyword evidence="1" id="KW-0732">Signal</keyword>
<evidence type="ECO:0000313" key="2">
    <source>
        <dbReference type="EMBL" id="SMD30080.1"/>
    </source>
</evidence>
<feature type="signal peptide" evidence="1">
    <location>
        <begin position="1"/>
        <end position="26"/>
    </location>
</feature>
<reference evidence="2" key="2">
    <citation type="submission" date="2019-04" db="EMBL/GenBank/DDBJ databases">
        <title>Unravelling the molecular evolution of spider venoms.</title>
        <authorList>
            <person name="Pineda S."/>
        </authorList>
    </citation>
    <scope>NUCLEOTIDE SEQUENCE</scope>
</reference>
<evidence type="ECO:0000256" key="1">
    <source>
        <dbReference type="SAM" id="SignalP"/>
    </source>
</evidence>
<dbReference type="EMBL" id="HAGQ01000007">
    <property type="protein sequence ID" value="SMD30080.1"/>
    <property type="molecule type" value="Transcribed_RNA"/>
</dbReference>
<protein>
    <submittedName>
        <fullName evidence="2">U3-Liphistoxin-Lm1a_1</fullName>
    </submittedName>
</protein>
<reference evidence="2" key="1">
    <citation type="submission" date="2017-03" db="EMBL/GenBank/DDBJ databases">
        <authorList>
            <person name="QRISCLOUD D."/>
        </authorList>
    </citation>
    <scope>NUCLEOTIDE SEQUENCE</scope>
</reference>
<dbReference type="AlphaFoldDB" id="A0A482ZDS4"/>
<accession>A0A482ZDS4</accession>
<feature type="chain" id="PRO_5019737294" evidence="1">
    <location>
        <begin position="27"/>
        <end position="108"/>
    </location>
</feature>
<sequence length="108" mass="11696">MKSGSRGGALPLNVVIIVLFMKLSTGEESCNSVYNTCQGTKLKMMLESAMMFLNKAQNFVQGPSEKLSNIDGWSSGCPDHPMDCEDLLHCGNRKSGNLHSVAKKSIDS</sequence>
<name>A0A482ZDS4_9ARAC</name>
<proteinExistence type="predicted"/>